<dbReference type="Proteomes" id="UP000242741">
    <property type="component" value="Genome"/>
</dbReference>
<dbReference type="EMBL" id="JX971983">
    <property type="protein sequence ID" value="AGJ83770.1"/>
    <property type="molecule type" value="Genomic_RNA"/>
</dbReference>
<evidence type="ECO:0000313" key="3">
    <source>
        <dbReference type="Proteomes" id="UP000242741"/>
    </source>
</evidence>
<accession>M9VR17</accession>
<keyword evidence="2" id="KW-0946">Virion</keyword>
<keyword evidence="3" id="KW-1185">Reference proteome</keyword>
<dbReference type="Pfam" id="PF25666">
    <property type="entry name" value="Partiti_capsid"/>
    <property type="match status" value="1"/>
</dbReference>
<dbReference type="InterPro" id="IPR058242">
    <property type="entry name" value="Capsid_partitivirus"/>
</dbReference>
<dbReference type="OrthoDB" id="1845at10239"/>
<name>M9VR17_9VIRU</name>
<protein>
    <submittedName>
        <fullName evidence="2">Coat protein</fullName>
    </submittedName>
</protein>
<evidence type="ECO:0000256" key="1">
    <source>
        <dbReference type="SAM" id="MobiDB-lite"/>
    </source>
</evidence>
<dbReference type="GeneID" id="37619305"/>
<organism evidence="2 3">
    <name type="scientific">Crimson clover cryptic virus 2</name>
    <dbReference type="NCBI Taxonomy" id="1323528"/>
    <lineage>
        <taxon>Viruses</taxon>
        <taxon>Riboviria</taxon>
        <taxon>Orthornavirae</taxon>
        <taxon>Pisuviricota</taxon>
        <taxon>Duplopiviricetes</taxon>
        <taxon>Durnavirales</taxon>
        <taxon>Partitiviridae</taxon>
        <taxon>Betapartitivirus</taxon>
        <taxon>Betapartitivirus purpurae</taxon>
    </lineage>
</organism>
<evidence type="ECO:0000313" key="2">
    <source>
        <dbReference type="EMBL" id="AGJ83770.1"/>
    </source>
</evidence>
<dbReference type="RefSeq" id="YP_009508060.1">
    <property type="nucleotide sequence ID" value="NC_038838.1"/>
</dbReference>
<sequence length="674" mass="75357">MTTNSSNARLNKLKNNTVPLPFNATEVPEPATDLLTSMKENTSAHSATANQWTIDLFPNMIPVLIHVMSAASHHANAINFREHSKTSAATVAMYHMAVVYGYFLLNDLNIRLNPSAHARSWAEASWKSEFVEFLYGLPVPEFLAPILSEYQHFVTDKTPNVHFTPSAAGFDHDQFFGRVFPLNMFAALHDSTATLPSSSTYAQVLQDLFSRPLYTITDPAFTCYLPDLLGITLTAGENVTTLNYINSKLYQVFTTIFNPVLFRDHQRRSSLAALSFKSPTYPNPNINAYDLLFSASVANLREIKIVLQSIYKLFDGRVACKHTLSQFICESTSPSITKHGYSTFPLPTWSHTESDAKAIRFSGVTALVHVSEEDRAQDFCFLQRPAEAIPHVNEVPDIRYATTEDPETAVPLPANHILVRRFPFAIRLRQEAANGFPRHDNDDLTKFSDHVHTAPRVLILDTTGDGIISAHTTTASGKIIESFELDGSTIEMPNADKSLGMQNCLFADSAIAYKYVRPGSFYRPRTQGSVLPPLNRAPPNSRPRLPASSMLHDRTKVFLPQLNTRINEAVDIRTLPGLTMLNNVNCINYAQSFIGFKTVDATRNDDVLDAVPGMPLNNLILWSPYTYTAYEDETYPDPVFSNSRHYYLTNLRTIFGTDTNLIKAVHPYEAYPVS</sequence>
<dbReference type="GO" id="GO:0019028">
    <property type="term" value="C:viral capsid"/>
    <property type="evidence" value="ECO:0007669"/>
    <property type="project" value="UniProtKB-KW"/>
</dbReference>
<dbReference type="KEGG" id="vg:37619305"/>
<reference evidence="2 3" key="1">
    <citation type="journal article" date="2013" name="Arch. Virol.">
        <title>Molecular characterization of five betacryptoviruses infecting four clover species and dill.</title>
        <authorList>
            <person name="Lesker T."/>
            <person name="Rabenstein F."/>
            <person name="Maiss E."/>
        </authorList>
    </citation>
    <scope>NUCLEOTIDE SEQUENCE [LARGE SCALE GENOMIC DNA]</scope>
    <source>
        <strain evidence="2">IPP_IncarnatSK</strain>
    </source>
</reference>
<proteinExistence type="predicted"/>
<keyword evidence="2" id="KW-0167">Capsid protein</keyword>
<feature type="region of interest" description="Disordered" evidence="1">
    <location>
        <begin position="527"/>
        <end position="547"/>
    </location>
</feature>